<feature type="region of interest" description="Disordered" evidence="2">
    <location>
        <begin position="1"/>
        <end position="32"/>
    </location>
</feature>
<evidence type="ECO:0000256" key="2">
    <source>
        <dbReference type="SAM" id="MobiDB-lite"/>
    </source>
</evidence>
<accession>A0AAE1QJ06</accession>
<feature type="domain" description="CCHC-type" evidence="3">
    <location>
        <begin position="272"/>
        <end position="289"/>
    </location>
</feature>
<dbReference type="GO" id="GO:0008270">
    <property type="term" value="F:zinc ion binding"/>
    <property type="evidence" value="ECO:0007669"/>
    <property type="project" value="UniProtKB-KW"/>
</dbReference>
<keyword evidence="1" id="KW-0863">Zinc-finger</keyword>
<organism evidence="4 5">
    <name type="scientific">Petrolisthes manimaculis</name>
    <dbReference type="NCBI Taxonomy" id="1843537"/>
    <lineage>
        <taxon>Eukaryota</taxon>
        <taxon>Metazoa</taxon>
        <taxon>Ecdysozoa</taxon>
        <taxon>Arthropoda</taxon>
        <taxon>Crustacea</taxon>
        <taxon>Multicrustacea</taxon>
        <taxon>Malacostraca</taxon>
        <taxon>Eumalacostraca</taxon>
        <taxon>Eucarida</taxon>
        <taxon>Decapoda</taxon>
        <taxon>Pleocyemata</taxon>
        <taxon>Anomura</taxon>
        <taxon>Galatheoidea</taxon>
        <taxon>Porcellanidae</taxon>
        <taxon>Petrolisthes</taxon>
    </lineage>
</organism>
<evidence type="ECO:0000256" key="1">
    <source>
        <dbReference type="PROSITE-ProRule" id="PRU00047"/>
    </source>
</evidence>
<sequence>MASANRPRYATSRGGRPRTPRRPGGPTLNVTGPELTGLLSNMASLATQRTSAGGRLPAGATPNKCEMEMTAAGFRTWRRSIETWLRLAGWSNEEAVLHIRLLCAPDLQCAVDARFDRNQWETMQPREVLDAISVLRRRWTVGSSAPGAEKFFSEYMLIRKVMVGLHDSALKQEVFRRCDTFTDIDSLRNFCSSFEAAQCDANRFERERMVAGSDAIEEEPLVAASRYQPPAASRNTNRSSATEKLHNKVSKQCYYCGQWHVLDKMACPAYNRKCNACGKKGHLKKMCKSVKTVEEVMISSVEVGAASLLSEPTVSVMVTAKVSSVVQKVDAIADTGAQVCVAGPNLLSVLDLKPAQLLRRAGIRDLAKIPLTSLGAAVCRISVGECSTVQEMYFIKSVERMYLSLTACKELGIVHPDFPKPVPMVAGVAIEGNRGVTFLRGQSLCLLNHSRKTYHDSRSGY</sequence>
<keyword evidence="1" id="KW-0479">Metal-binding</keyword>
<dbReference type="InterPro" id="IPR001878">
    <property type="entry name" value="Znf_CCHC"/>
</dbReference>
<reference evidence="4" key="1">
    <citation type="submission" date="2023-11" db="EMBL/GenBank/DDBJ databases">
        <title>Genome assemblies of two species of porcelain crab, Petrolisthes cinctipes and Petrolisthes manimaculis (Anomura: Porcellanidae).</title>
        <authorList>
            <person name="Angst P."/>
        </authorList>
    </citation>
    <scope>NUCLEOTIDE SEQUENCE</scope>
    <source>
        <strain evidence="4">PB745_02</strain>
        <tissue evidence="4">Gill</tissue>
    </source>
</reference>
<proteinExistence type="predicted"/>
<gene>
    <name evidence="4" type="ORF">Pmani_001698</name>
</gene>
<evidence type="ECO:0000313" key="5">
    <source>
        <dbReference type="Proteomes" id="UP001292094"/>
    </source>
</evidence>
<dbReference type="GO" id="GO:0003676">
    <property type="term" value="F:nucleic acid binding"/>
    <property type="evidence" value="ECO:0007669"/>
    <property type="project" value="InterPro"/>
</dbReference>
<keyword evidence="1" id="KW-0862">Zinc</keyword>
<name>A0AAE1QJ06_9EUCA</name>
<dbReference type="PROSITE" id="PS50158">
    <property type="entry name" value="ZF_CCHC"/>
    <property type="match status" value="1"/>
</dbReference>
<dbReference type="Proteomes" id="UP001292094">
    <property type="component" value="Unassembled WGS sequence"/>
</dbReference>
<comment type="caution">
    <text evidence="4">The sequence shown here is derived from an EMBL/GenBank/DDBJ whole genome shotgun (WGS) entry which is preliminary data.</text>
</comment>
<dbReference type="EMBL" id="JAWZYT010000119">
    <property type="protein sequence ID" value="KAK4327849.1"/>
    <property type="molecule type" value="Genomic_DNA"/>
</dbReference>
<dbReference type="AlphaFoldDB" id="A0AAE1QJ06"/>
<evidence type="ECO:0000313" key="4">
    <source>
        <dbReference type="EMBL" id="KAK4327849.1"/>
    </source>
</evidence>
<evidence type="ECO:0000259" key="3">
    <source>
        <dbReference type="PROSITE" id="PS50158"/>
    </source>
</evidence>
<keyword evidence="5" id="KW-1185">Reference proteome</keyword>
<protein>
    <recommendedName>
        <fullName evidence="3">CCHC-type domain-containing protein</fullName>
    </recommendedName>
</protein>